<dbReference type="GO" id="GO:0008270">
    <property type="term" value="F:zinc ion binding"/>
    <property type="evidence" value="ECO:0007669"/>
    <property type="project" value="UniProtKB-KW"/>
</dbReference>
<keyword evidence="1" id="KW-0479">Metal-binding</keyword>
<dbReference type="InterPro" id="IPR013083">
    <property type="entry name" value="Znf_RING/FYVE/PHD"/>
</dbReference>
<dbReference type="SUPFAM" id="SSF57850">
    <property type="entry name" value="RING/U-box"/>
    <property type="match status" value="1"/>
</dbReference>
<feature type="domain" description="RING-type" evidence="6">
    <location>
        <begin position="340"/>
        <end position="382"/>
    </location>
</feature>
<name>A0A8J9WGB9_BRALA</name>
<keyword evidence="3" id="KW-0862">Zinc</keyword>
<evidence type="ECO:0000256" key="3">
    <source>
        <dbReference type="ARBA" id="ARBA00022833"/>
    </source>
</evidence>
<sequence>MWVRVRAYLRQAVLGKAGVFLGILTYSVPRLITRRSGLQSYLPTAVPSWITRRRSSIVELLILFPFSPTQAVLGKAGVFLGILAYSVLQLFTRALPLPSALTSDLHTTDGSLVSLLLHLVQNSITLCACVSASVCVRIVLAVCFGLTRFLVDVLATVWIFFATAKESLLSGVLRRFRRYWDVDAVSAYLEHCVLRWFGRRPSPRVEETDSDDSSGSEDEMLFGRETSVPSDGRPFRGRSALILLFLGVPMVTMRAVLSILPSISTGVRRRIRTETSRRFATSQDEWQTVATRETSRRFASSHSEQPAIVTSEELRFSTQKASERVELCRKASGRVRRERCAVCLDRKSRVRLLPCGHNRLCERCAARIMDPNYQYSGICPLCRTSVNEVVTGK</sequence>
<evidence type="ECO:0000256" key="5">
    <source>
        <dbReference type="SAM" id="Phobius"/>
    </source>
</evidence>
<keyword evidence="2" id="KW-0863">Zinc-finger</keyword>
<feature type="compositionally biased region" description="Acidic residues" evidence="4">
    <location>
        <begin position="208"/>
        <end position="220"/>
    </location>
</feature>
<evidence type="ECO:0000313" key="8">
    <source>
        <dbReference type="Proteomes" id="UP000838412"/>
    </source>
</evidence>
<keyword evidence="5" id="KW-0472">Membrane</keyword>
<evidence type="ECO:0000256" key="2">
    <source>
        <dbReference type="ARBA" id="ARBA00022771"/>
    </source>
</evidence>
<reference evidence="7" key="1">
    <citation type="submission" date="2022-01" db="EMBL/GenBank/DDBJ databases">
        <authorList>
            <person name="Braso-Vives M."/>
        </authorList>
    </citation>
    <scope>NUCLEOTIDE SEQUENCE</scope>
</reference>
<evidence type="ECO:0000313" key="7">
    <source>
        <dbReference type="EMBL" id="CAH1239268.1"/>
    </source>
</evidence>
<evidence type="ECO:0000259" key="6">
    <source>
        <dbReference type="SMART" id="SM00184"/>
    </source>
</evidence>
<feature type="transmembrane region" description="Helical" evidence="5">
    <location>
        <begin position="240"/>
        <end position="260"/>
    </location>
</feature>
<gene>
    <name evidence="7" type="primary">Hypp5776</name>
    <name evidence="7" type="ORF">BLAG_LOCUS3618</name>
</gene>
<keyword evidence="5" id="KW-1133">Transmembrane helix</keyword>
<dbReference type="OrthoDB" id="1711136at2759"/>
<evidence type="ECO:0000256" key="4">
    <source>
        <dbReference type="SAM" id="MobiDB-lite"/>
    </source>
</evidence>
<evidence type="ECO:0000256" key="1">
    <source>
        <dbReference type="ARBA" id="ARBA00022723"/>
    </source>
</evidence>
<dbReference type="EMBL" id="OV696696">
    <property type="protein sequence ID" value="CAH1239268.1"/>
    <property type="molecule type" value="Genomic_DNA"/>
</dbReference>
<dbReference type="AlphaFoldDB" id="A0A8J9WGB9"/>
<feature type="region of interest" description="Disordered" evidence="4">
    <location>
        <begin position="203"/>
        <end position="230"/>
    </location>
</feature>
<accession>A0A8J9WGB9</accession>
<keyword evidence="5" id="KW-0812">Transmembrane</keyword>
<dbReference type="SMART" id="SM00184">
    <property type="entry name" value="RING"/>
    <property type="match status" value="1"/>
</dbReference>
<proteinExistence type="predicted"/>
<dbReference type="InterPro" id="IPR001841">
    <property type="entry name" value="Znf_RING"/>
</dbReference>
<organism evidence="7 8">
    <name type="scientific">Branchiostoma lanceolatum</name>
    <name type="common">Common lancelet</name>
    <name type="synonym">Amphioxus lanceolatum</name>
    <dbReference type="NCBI Taxonomy" id="7740"/>
    <lineage>
        <taxon>Eukaryota</taxon>
        <taxon>Metazoa</taxon>
        <taxon>Chordata</taxon>
        <taxon>Cephalochordata</taxon>
        <taxon>Leptocardii</taxon>
        <taxon>Amphioxiformes</taxon>
        <taxon>Branchiostomatidae</taxon>
        <taxon>Branchiostoma</taxon>
    </lineage>
</organism>
<protein>
    <submittedName>
        <fullName evidence="7">Hypp5776 protein</fullName>
    </submittedName>
</protein>
<dbReference type="Proteomes" id="UP000838412">
    <property type="component" value="Chromosome 11"/>
</dbReference>
<keyword evidence="8" id="KW-1185">Reference proteome</keyword>
<dbReference type="Gene3D" id="3.30.40.10">
    <property type="entry name" value="Zinc/RING finger domain, C3HC4 (zinc finger)"/>
    <property type="match status" value="1"/>
</dbReference>
<feature type="transmembrane region" description="Helical" evidence="5">
    <location>
        <begin position="112"/>
        <end position="131"/>
    </location>
</feature>
<feature type="transmembrane region" description="Helical" evidence="5">
    <location>
        <begin position="138"/>
        <end position="161"/>
    </location>
</feature>
<dbReference type="Pfam" id="PF13920">
    <property type="entry name" value="zf-C3HC4_3"/>
    <property type="match status" value="1"/>
</dbReference>